<comment type="caution">
    <text evidence="13">The sequence shown here is derived from an EMBL/GenBank/DDBJ whole genome shotgun (WGS) entry which is preliminary data.</text>
</comment>
<dbReference type="InterPro" id="IPR050396">
    <property type="entry name" value="Glycosyltr_51/Transpeptidase"/>
</dbReference>
<evidence type="ECO:0000256" key="1">
    <source>
        <dbReference type="ARBA" id="ARBA00022645"/>
    </source>
</evidence>
<dbReference type="Pfam" id="PF00905">
    <property type="entry name" value="Transpeptidase"/>
    <property type="match status" value="1"/>
</dbReference>
<keyword evidence="4" id="KW-0808">Transferase</keyword>
<dbReference type="InterPro" id="IPR001264">
    <property type="entry name" value="Glyco_trans_51"/>
</dbReference>
<feature type="compositionally biased region" description="Basic and acidic residues" evidence="9">
    <location>
        <begin position="649"/>
        <end position="660"/>
    </location>
</feature>
<feature type="compositionally biased region" description="Low complexity" evidence="9">
    <location>
        <begin position="746"/>
        <end position="758"/>
    </location>
</feature>
<evidence type="ECO:0000259" key="12">
    <source>
        <dbReference type="Pfam" id="PF00912"/>
    </source>
</evidence>
<organism evidence="13 14">
    <name type="scientific">Stenomitos frigidus AS-A4</name>
    <dbReference type="NCBI Taxonomy" id="2933935"/>
    <lineage>
        <taxon>Bacteria</taxon>
        <taxon>Bacillati</taxon>
        <taxon>Cyanobacteriota</taxon>
        <taxon>Cyanophyceae</taxon>
        <taxon>Leptolyngbyales</taxon>
        <taxon>Leptolyngbyaceae</taxon>
        <taxon>Stenomitos</taxon>
    </lineage>
</organism>
<evidence type="ECO:0000256" key="10">
    <source>
        <dbReference type="SAM" id="Phobius"/>
    </source>
</evidence>
<dbReference type="InterPro" id="IPR012338">
    <property type="entry name" value="Beta-lactam/transpept-like"/>
</dbReference>
<feature type="domain" description="Penicillin-binding protein transpeptidase" evidence="11">
    <location>
        <begin position="378"/>
        <end position="612"/>
    </location>
</feature>
<dbReference type="NCBIfam" id="TIGR02074">
    <property type="entry name" value="PBP_1a_fam"/>
    <property type="match status" value="1"/>
</dbReference>
<keyword evidence="14" id="KW-1185">Reference proteome</keyword>
<dbReference type="SUPFAM" id="SSF56601">
    <property type="entry name" value="beta-lactamase/transpeptidase-like"/>
    <property type="match status" value="1"/>
</dbReference>
<keyword evidence="1" id="KW-0121">Carboxypeptidase</keyword>
<dbReference type="Pfam" id="PF00912">
    <property type="entry name" value="Transgly"/>
    <property type="match status" value="1"/>
</dbReference>
<name>A0ABV0KG62_9CYAN</name>
<evidence type="ECO:0000256" key="3">
    <source>
        <dbReference type="ARBA" id="ARBA00022676"/>
    </source>
</evidence>
<evidence type="ECO:0000256" key="5">
    <source>
        <dbReference type="ARBA" id="ARBA00022801"/>
    </source>
</evidence>
<proteinExistence type="predicted"/>
<sequence length="758" mass="82210">MENFLSKLKNLSTRSNGARALQRSDNAANRSPKPPSEAVQKVDRPASIARRIKRLQLGKLHRQPLFWVALALGSGGALAVGVWAIDKGLPDVSDIASFAQNGTLTIKAADGGVLQQLGPATRQKLTIKQMPDRVVKAFVAAEDRRFYQHNGVDYQSIVRAVGSNLLARDLVEGGSTITQQVARIIYLNQDLNFGRKVQEAFLAQKIERTLSKDQVLEKYLNLVYLGSGAYGVADAAWVYFSKTVDQLTLPEIATIAGLPPAPSDYSPLVNLQTARQRRDIVLERMLEAGYITASEVEQARVQPLTLKPSAPKKLYSDTPYFTSYIQQQLPKLLSKEQLEAGGLTVETSLNPKWQKAAEKAVQDAVKNIGPAEGFKQAALVAVDPRNGEIRAMVGGTDFINSQFNRATQAQRQPGSSFKPILYTTAIATGSSPYASYLDAPLTVDGYKPQNYGRKYNGWMTLRDALTNSINLVSVRLLIEVGFDPVIKLGNNLGIRSKLLPTYSLALGASEVNLLEITNAYATLAAKGIHRESHGIRRILDRKGNVIYTTEVKAKRAVDETTVAIVTWMMQNVVNSGTGRAAQIGRPVAGKTGTSEEARDLWFIGFVPQMATGVWLGNDDNSPTWSYSSTAAEVWHNFMTTVVKGMPPEKFPELPKLDNRKGSLKAKPVRPASMYDGEAPQPESGYSDGYREEEQWSEPAAESSGGSADSAPAPEAAPEPAPEAAPEPAPPQEAAPELPPAEPAPPSTTSGPPQTEPLN</sequence>
<evidence type="ECO:0000313" key="14">
    <source>
        <dbReference type="Proteomes" id="UP001476950"/>
    </source>
</evidence>
<dbReference type="InterPro" id="IPR023346">
    <property type="entry name" value="Lysozyme-like_dom_sf"/>
</dbReference>
<accession>A0ABV0KG62</accession>
<feature type="compositionally biased region" description="Low complexity" evidence="9">
    <location>
        <begin position="696"/>
        <end position="713"/>
    </location>
</feature>
<keyword evidence="10" id="KW-1133">Transmembrane helix</keyword>
<comment type="catalytic activity">
    <reaction evidence="8">
        <text>[GlcNAc-(1-&gt;4)-Mur2Ac(oyl-L-Ala-gamma-D-Glu-L-Lys-D-Ala-D-Ala)](n)-di-trans,octa-cis-undecaprenyl diphosphate + beta-D-GlcNAc-(1-&gt;4)-Mur2Ac(oyl-L-Ala-gamma-D-Glu-L-Lys-D-Ala-D-Ala)-di-trans,octa-cis-undecaprenyl diphosphate = [GlcNAc-(1-&gt;4)-Mur2Ac(oyl-L-Ala-gamma-D-Glu-L-Lys-D-Ala-D-Ala)](n+1)-di-trans,octa-cis-undecaprenyl diphosphate + di-trans,octa-cis-undecaprenyl diphosphate + H(+)</text>
        <dbReference type="Rhea" id="RHEA:23708"/>
        <dbReference type="Rhea" id="RHEA-COMP:9602"/>
        <dbReference type="Rhea" id="RHEA-COMP:9603"/>
        <dbReference type="ChEBI" id="CHEBI:15378"/>
        <dbReference type="ChEBI" id="CHEBI:58405"/>
        <dbReference type="ChEBI" id="CHEBI:60033"/>
        <dbReference type="ChEBI" id="CHEBI:78435"/>
        <dbReference type="EC" id="2.4.99.28"/>
    </reaction>
</comment>
<feature type="transmembrane region" description="Helical" evidence="10">
    <location>
        <begin position="64"/>
        <end position="85"/>
    </location>
</feature>
<evidence type="ECO:0000313" key="13">
    <source>
        <dbReference type="EMBL" id="MEP1058194.1"/>
    </source>
</evidence>
<keyword evidence="3" id="KW-0328">Glycosyltransferase</keyword>
<evidence type="ECO:0000256" key="9">
    <source>
        <dbReference type="SAM" id="MobiDB-lite"/>
    </source>
</evidence>
<evidence type="ECO:0000256" key="8">
    <source>
        <dbReference type="ARBA" id="ARBA00049902"/>
    </source>
</evidence>
<dbReference type="Proteomes" id="UP001476950">
    <property type="component" value="Unassembled WGS sequence"/>
</dbReference>
<protein>
    <submittedName>
        <fullName evidence="13">Penicillin-binding protein 1A</fullName>
    </submittedName>
</protein>
<dbReference type="SUPFAM" id="SSF53955">
    <property type="entry name" value="Lysozyme-like"/>
    <property type="match status" value="1"/>
</dbReference>
<keyword evidence="5" id="KW-0378">Hydrolase</keyword>
<dbReference type="InterPro" id="IPR036950">
    <property type="entry name" value="PBP_transglycosylase"/>
</dbReference>
<evidence type="ECO:0000256" key="4">
    <source>
        <dbReference type="ARBA" id="ARBA00022679"/>
    </source>
</evidence>
<dbReference type="Gene3D" id="1.10.3810.10">
    <property type="entry name" value="Biosynthetic peptidoglycan transglycosylase-like"/>
    <property type="match status" value="1"/>
</dbReference>
<dbReference type="EMBL" id="JAMPLM010000004">
    <property type="protein sequence ID" value="MEP1058194.1"/>
    <property type="molecule type" value="Genomic_DNA"/>
</dbReference>
<keyword evidence="2" id="KW-0645">Protease</keyword>
<dbReference type="InterPro" id="IPR001460">
    <property type="entry name" value="PCN-bd_Tpept"/>
</dbReference>
<evidence type="ECO:0000256" key="2">
    <source>
        <dbReference type="ARBA" id="ARBA00022670"/>
    </source>
</evidence>
<feature type="compositionally biased region" description="Pro residues" evidence="9">
    <location>
        <begin position="714"/>
        <end position="745"/>
    </location>
</feature>
<feature type="domain" description="Glycosyl transferase family 51" evidence="12">
    <location>
        <begin position="112"/>
        <end position="285"/>
    </location>
</feature>
<evidence type="ECO:0000256" key="7">
    <source>
        <dbReference type="ARBA" id="ARBA00034000"/>
    </source>
</evidence>
<gene>
    <name evidence="13" type="ORF">NDI38_07045</name>
</gene>
<feature type="region of interest" description="Disordered" evidence="9">
    <location>
        <begin position="1"/>
        <end position="44"/>
    </location>
</feature>
<keyword evidence="10" id="KW-0472">Membrane</keyword>
<dbReference type="RefSeq" id="WP_190454820.1">
    <property type="nucleotide sequence ID" value="NZ_JAMPLM010000004.1"/>
</dbReference>
<evidence type="ECO:0000259" key="11">
    <source>
        <dbReference type="Pfam" id="PF00905"/>
    </source>
</evidence>
<feature type="region of interest" description="Disordered" evidence="9">
    <location>
        <begin position="647"/>
        <end position="758"/>
    </location>
</feature>
<evidence type="ECO:0000256" key="6">
    <source>
        <dbReference type="ARBA" id="ARBA00023268"/>
    </source>
</evidence>
<dbReference type="Gene3D" id="3.40.710.10">
    <property type="entry name" value="DD-peptidase/beta-lactamase superfamily"/>
    <property type="match status" value="1"/>
</dbReference>
<reference evidence="13 14" key="1">
    <citation type="submission" date="2022-04" db="EMBL/GenBank/DDBJ databases">
        <title>Positive selection, recombination, and allopatry shape intraspecific diversity of widespread and dominant cyanobacteria.</title>
        <authorList>
            <person name="Wei J."/>
            <person name="Shu W."/>
            <person name="Hu C."/>
        </authorList>
    </citation>
    <scope>NUCLEOTIDE SEQUENCE [LARGE SCALE GENOMIC DNA]</scope>
    <source>
        <strain evidence="13 14">AS-A4</strain>
    </source>
</reference>
<dbReference type="PANTHER" id="PTHR32282">
    <property type="entry name" value="BINDING PROTEIN TRANSPEPTIDASE, PUTATIVE-RELATED"/>
    <property type="match status" value="1"/>
</dbReference>
<keyword evidence="10" id="KW-0812">Transmembrane</keyword>
<comment type="catalytic activity">
    <reaction evidence="7">
        <text>Preferential cleavage: (Ac)2-L-Lys-D-Ala-|-D-Ala. Also transpeptidation of peptidyl-alanyl moieties that are N-acyl substituents of D-alanine.</text>
        <dbReference type="EC" id="3.4.16.4"/>
    </reaction>
</comment>
<keyword evidence="6" id="KW-0511">Multifunctional enzyme</keyword>
<dbReference type="PANTHER" id="PTHR32282:SF31">
    <property type="entry name" value="PEPTIDOGLYCAN GLYCOSYLTRANSFERASE"/>
    <property type="match status" value="1"/>
</dbReference>